<dbReference type="OrthoDB" id="14784at2759"/>
<dbReference type="Proteomes" id="UP000518752">
    <property type="component" value="Unassembled WGS sequence"/>
</dbReference>
<evidence type="ECO:0000313" key="2">
    <source>
        <dbReference type="Proteomes" id="UP000518752"/>
    </source>
</evidence>
<dbReference type="EMBL" id="JAACJN010000055">
    <property type="protein sequence ID" value="KAF5381882.1"/>
    <property type="molecule type" value="Genomic_DNA"/>
</dbReference>
<keyword evidence="2" id="KW-1185">Reference proteome</keyword>
<comment type="caution">
    <text evidence="1">The sequence shown here is derived from an EMBL/GenBank/DDBJ whole genome shotgun (WGS) entry which is preliminary data.</text>
</comment>
<accession>A0A8H5HEK1</accession>
<dbReference type="AlphaFoldDB" id="A0A8H5HEK1"/>
<gene>
    <name evidence="1" type="ORF">D9757_007602</name>
</gene>
<proteinExistence type="predicted"/>
<evidence type="ECO:0000313" key="1">
    <source>
        <dbReference type="EMBL" id="KAF5381882.1"/>
    </source>
</evidence>
<name>A0A8H5HEK1_9AGAR</name>
<organism evidence="1 2">
    <name type="scientific">Collybiopsis confluens</name>
    <dbReference type="NCBI Taxonomy" id="2823264"/>
    <lineage>
        <taxon>Eukaryota</taxon>
        <taxon>Fungi</taxon>
        <taxon>Dikarya</taxon>
        <taxon>Basidiomycota</taxon>
        <taxon>Agaricomycotina</taxon>
        <taxon>Agaricomycetes</taxon>
        <taxon>Agaricomycetidae</taxon>
        <taxon>Agaricales</taxon>
        <taxon>Marasmiineae</taxon>
        <taxon>Omphalotaceae</taxon>
        <taxon>Collybiopsis</taxon>
    </lineage>
</organism>
<protein>
    <submittedName>
        <fullName evidence="1">Uncharacterized protein</fullName>
    </submittedName>
</protein>
<reference evidence="1 2" key="1">
    <citation type="journal article" date="2020" name="ISME J.">
        <title>Uncovering the hidden diversity of litter-decomposition mechanisms in mushroom-forming fungi.</title>
        <authorList>
            <person name="Floudas D."/>
            <person name="Bentzer J."/>
            <person name="Ahren D."/>
            <person name="Johansson T."/>
            <person name="Persson P."/>
            <person name="Tunlid A."/>
        </authorList>
    </citation>
    <scope>NUCLEOTIDE SEQUENCE [LARGE SCALE GENOMIC DNA]</scope>
    <source>
        <strain evidence="1 2">CBS 406.79</strain>
    </source>
</reference>
<sequence length="156" mass="17204">MNTFLKSINPTQHASLELARARGHDKYPYLNIVDSVDPLLMEGRAIINPNVETPEEVAESLPKHGGNPDFARGIAFQKIKELYASPYTGAVTTRTSTLSGYNETPACGVVFTNTSASSLNSYGYPIYYLPTSNGLETFSLQITDEAARPLQMNWKR</sequence>